<name>A0A558BKI5_9BACT</name>
<dbReference type="Pfam" id="PF19570">
    <property type="entry name" value="DUF6088"/>
    <property type="match status" value="1"/>
</dbReference>
<reference evidence="1 2" key="1">
    <citation type="submission" date="2019-07" db="EMBL/GenBank/DDBJ databases">
        <title>Hymenobacter sp. straun FUR1 Genome sequencing and assembly.</title>
        <authorList>
            <person name="Chhetri G."/>
        </authorList>
    </citation>
    <scope>NUCLEOTIDE SEQUENCE [LARGE SCALE GENOMIC DNA]</scope>
    <source>
        <strain evidence="1 2">Fur1</strain>
    </source>
</reference>
<dbReference type="AlphaFoldDB" id="A0A558BKI5"/>
<dbReference type="Proteomes" id="UP000317624">
    <property type="component" value="Unassembled WGS sequence"/>
</dbReference>
<organism evidence="1 2">
    <name type="scientific">Hymenobacter setariae</name>
    <dbReference type="NCBI Taxonomy" id="2594794"/>
    <lineage>
        <taxon>Bacteria</taxon>
        <taxon>Pseudomonadati</taxon>
        <taxon>Bacteroidota</taxon>
        <taxon>Cytophagia</taxon>
        <taxon>Cytophagales</taxon>
        <taxon>Hymenobacteraceae</taxon>
        <taxon>Hymenobacter</taxon>
    </lineage>
</organism>
<dbReference type="EMBL" id="VMRJ01000008">
    <property type="protein sequence ID" value="TVT37026.1"/>
    <property type="molecule type" value="Genomic_DNA"/>
</dbReference>
<dbReference type="InterPro" id="IPR045738">
    <property type="entry name" value="DUF6088"/>
</dbReference>
<protein>
    <recommendedName>
        <fullName evidence="3">AbiEi antitoxin C-terminal domain-containing protein</fullName>
    </recommendedName>
</protein>
<evidence type="ECO:0008006" key="3">
    <source>
        <dbReference type="Google" id="ProtNLM"/>
    </source>
</evidence>
<keyword evidence="2" id="KW-1185">Reference proteome</keyword>
<sequence>MFCSKKTLHLCYLYRPRPMPEPTRPTTARQKMLNRLQQLAPGSLVRYSDFAGLGIAPGTVAVNLSRLRQQGVVQQVTKGTYRLPLQSRFGPVPVSEQQVLQVLLQASNKKLRGYPTGVAAFNRLGLTTQVTQEIEIATSRPGRPKKVGNVRVRFVQSRGEVKLEEVTLRQLLDALRQLKRLPDTSPATALLRLREQVNQLPPADKTKVVRLAQGYNPATRAILGALLEGLGENKLATKLKAGLNPLTSYKLGLSEQVLPNRAPWRIQ</sequence>
<accession>A0A558BKI5</accession>
<evidence type="ECO:0000313" key="2">
    <source>
        <dbReference type="Proteomes" id="UP000317624"/>
    </source>
</evidence>
<comment type="caution">
    <text evidence="1">The sequence shown here is derived from an EMBL/GenBank/DDBJ whole genome shotgun (WGS) entry which is preliminary data.</text>
</comment>
<gene>
    <name evidence="1" type="ORF">FNT36_24500</name>
</gene>
<evidence type="ECO:0000313" key="1">
    <source>
        <dbReference type="EMBL" id="TVT37026.1"/>
    </source>
</evidence>
<proteinExistence type="predicted"/>
<dbReference type="OrthoDB" id="9798200at2"/>